<dbReference type="EnsemblPlants" id="ONIVA01G31310.1">
    <property type="protein sequence ID" value="ONIVA01G31310.1"/>
    <property type="gene ID" value="ONIVA01G31310"/>
</dbReference>
<dbReference type="Gramene" id="ONIVA01G31310.1">
    <property type="protein sequence ID" value="ONIVA01G31310.1"/>
    <property type="gene ID" value="ONIVA01G31310"/>
</dbReference>
<reference evidence="1" key="2">
    <citation type="submission" date="2018-04" db="EMBL/GenBank/DDBJ databases">
        <title>OnivRS2 (Oryza nivara Reference Sequence Version 2).</title>
        <authorList>
            <person name="Zhang J."/>
            <person name="Kudrna D."/>
            <person name="Lee S."/>
            <person name="Talag J."/>
            <person name="Rajasekar S."/>
            <person name="Welchert J."/>
            <person name="Hsing Y.-I."/>
            <person name="Wing R.A."/>
        </authorList>
    </citation>
    <scope>NUCLEOTIDE SEQUENCE [LARGE SCALE GENOMIC DNA]</scope>
</reference>
<proteinExistence type="predicted"/>
<dbReference type="Proteomes" id="UP000006591">
    <property type="component" value="Chromosome 1"/>
</dbReference>
<evidence type="ECO:0000313" key="2">
    <source>
        <dbReference type="Proteomes" id="UP000006591"/>
    </source>
</evidence>
<dbReference type="AlphaFoldDB" id="A0A0E0FRL6"/>
<keyword evidence="2" id="KW-1185">Reference proteome</keyword>
<organism evidence="1">
    <name type="scientific">Oryza nivara</name>
    <name type="common">Indian wild rice</name>
    <name type="synonym">Oryza sativa f. spontanea</name>
    <dbReference type="NCBI Taxonomy" id="4536"/>
    <lineage>
        <taxon>Eukaryota</taxon>
        <taxon>Viridiplantae</taxon>
        <taxon>Streptophyta</taxon>
        <taxon>Embryophyta</taxon>
        <taxon>Tracheophyta</taxon>
        <taxon>Spermatophyta</taxon>
        <taxon>Magnoliopsida</taxon>
        <taxon>Liliopsida</taxon>
        <taxon>Poales</taxon>
        <taxon>Poaceae</taxon>
        <taxon>BOP clade</taxon>
        <taxon>Oryzoideae</taxon>
        <taxon>Oryzeae</taxon>
        <taxon>Oryzinae</taxon>
        <taxon>Oryza</taxon>
    </lineage>
</organism>
<accession>A0A0E0FRL6</accession>
<name>A0A0E0FRL6_ORYNI</name>
<sequence length="127" mass="14104">MGMELLYVTFIRGYGYAIRRYEDTAFPGKHRYGDTLGLTVGSPTKESLRPGGCGRRRSALWPGAEGDGGAAQRKGMAVRHGGGGRRCCAALRRRRAAVLHGVAALRYDARKRRAELGSGRWRCWWIH</sequence>
<dbReference type="HOGENOM" id="CLU_1974075_0_0_1"/>
<evidence type="ECO:0000313" key="1">
    <source>
        <dbReference type="EnsemblPlants" id="ONIVA01G31310.1"/>
    </source>
</evidence>
<protein>
    <submittedName>
        <fullName evidence="1">Uncharacterized protein</fullName>
    </submittedName>
</protein>
<reference evidence="1" key="1">
    <citation type="submission" date="2015-04" db="UniProtKB">
        <authorList>
            <consortium name="EnsemblPlants"/>
        </authorList>
    </citation>
    <scope>IDENTIFICATION</scope>
    <source>
        <strain evidence="1">SL10</strain>
    </source>
</reference>